<dbReference type="Proteomes" id="UP001153954">
    <property type="component" value="Unassembled WGS sequence"/>
</dbReference>
<feature type="region of interest" description="Disordered" evidence="1">
    <location>
        <begin position="1"/>
        <end position="80"/>
    </location>
</feature>
<dbReference type="AlphaFoldDB" id="A0AAU9V6E2"/>
<keyword evidence="3" id="KW-1185">Reference proteome</keyword>
<sequence length="162" mass="17568">MDLDRPPDPPDTGGSDERRESESSSQQILRKRPAVDSSSDPSSKKTIVHPSTANPSIQSLYTHPSFSEGPKSYTDDDKGPFIVHVSRETPDPASGTTIRALKFGQFLHTHKIASVVKDGVKNGNPFTDDIQNARVGSPRPMSDSALWECNTVLNPCGSLQPL</sequence>
<comment type="caution">
    <text evidence="2">The sequence shown here is derived from an EMBL/GenBank/DDBJ whole genome shotgun (WGS) entry which is preliminary data.</text>
</comment>
<proteinExistence type="predicted"/>
<organism evidence="2 3">
    <name type="scientific">Euphydryas editha</name>
    <name type="common">Edith's checkerspot</name>
    <dbReference type="NCBI Taxonomy" id="104508"/>
    <lineage>
        <taxon>Eukaryota</taxon>
        <taxon>Metazoa</taxon>
        <taxon>Ecdysozoa</taxon>
        <taxon>Arthropoda</taxon>
        <taxon>Hexapoda</taxon>
        <taxon>Insecta</taxon>
        <taxon>Pterygota</taxon>
        <taxon>Neoptera</taxon>
        <taxon>Endopterygota</taxon>
        <taxon>Lepidoptera</taxon>
        <taxon>Glossata</taxon>
        <taxon>Ditrysia</taxon>
        <taxon>Papilionoidea</taxon>
        <taxon>Nymphalidae</taxon>
        <taxon>Nymphalinae</taxon>
        <taxon>Euphydryas</taxon>
    </lineage>
</organism>
<evidence type="ECO:0000313" key="3">
    <source>
        <dbReference type="Proteomes" id="UP001153954"/>
    </source>
</evidence>
<protein>
    <submittedName>
        <fullName evidence="2">Uncharacterized protein</fullName>
    </submittedName>
</protein>
<feature type="compositionally biased region" description="Polar residues" evidence="1">
    <location>
        <begin position="36"/>
        <end position="65"/>
    </location>
</feature>
<dbReference type="EMBL" id="CAKOGL010000030">
    <property type="protein sequence ID" value="CAH2107342.1"/>
    <property type="molecule type" value="Genomic_DNA"/>
</dbReference>
<reference evidence="2" key="1">
    <citation type="submission" date="2022-03" db="EMBL/GenBank/DDBJ databases">
        <authorList>
            <person name="Tunstrom K."/>
        </authorList>
    </citation>
    <scope>NUCLEOTIDE SEQUENCE</scope>
</reference>
<name>A0AAU9V6E2_EUPED</name>
<evidence type="ECO:0000313" key="2">
    <source>
        <dbReference type="EMBL" id="CAH2107342.1"/>
    </source>
</evidence>
<gene>
    <name evidence="2" type="ORF">EEDITHA_LOCUS21387</name>
</gene>
<evidence type="ECO:0000256" key="1">
    <source>
        <dbReference type="SAM" id="MobiDB-lite"/>
    </source>
</evidence>
<accession>A0AAU9V6E2</accession>